<dbReference type="InterPro" id="IPR049450">
    <property type="entry name" value="ACOT8-like_C"/>
</dbReference>
<name>A0A6J6GFM0_9ZZZZ</name>
<comment type="similarity">
    <text evidence="1">Belongs to the C/M/P thioester hydrolase family.</text>
</comment>
<proteinExistence type="inferred from homology"/>
<feature type="domain" description="Acyl-CoA thioesterase-like C-terminal" evidence="4">
    <location>
        <begin position="113"/>
        <end position="251"/>
    </location>
</feature>
<organism evidence="5">
    <name type="scientific">freshwater metagenome</name>
    <dbReference type="NCBI Taxonomy" id="449393"/>
    <lineage>
        <taxon>unclassified sequences</taxon>
        <taxon>metagenomes</taxon>
        <taxon>ecological metagenomes</taxon>
    </lineage>
</organism>
<dbReference type="GO" id="GO:0006637">
    <property type="term" value="P:acyl-CoA metabolic process"/>
    <property type="evidence" value="ECO:0007669"/>
    <property type="project" value="InterPro"/>
</dbReference>
<dbReference type="GO" id="GO:0005782">
    <property type="term" value="C:peroxisomal matrix"/>
    <property type="evidence" value="ECO:0007669"/>
    <property type="project" value="UniProtKB-SubCell"/>
</dbReference>
<dbReference type="SUPFAM" id="SSF54637">
    <property type="entry name" value="Thioesterase/thiol ester dehydrase-isomerase"/>
    <property type="match status" value="2"/>
</dbReference>
<accession>A0A6J6GFM0</accession>
<dbReference type="GO" id="GO:0009062">
    <property type="term" value="P:fatty acid catabolic process"/>
    <property type="evidence" value="ECO:0007669"/>
    <property type="project" value="TreeGrafter"/>
</dbReference>
<dbReference type="Pfam" id="PF13622">
    <property type="entry name" value="4HBT_3"/>
    <property type="match status" value="1"/>
</dbReference>
<dbReference type="InterPro" id="IPR029069">
    <property type="entry name" value="HotDog_dom_sf"/>
</dbReference>
<dbReference type="CDD" id="cd03444">
    <property type="entry name" value="Thioesterase_II_repeat1"/>
    <property type="match status" value="1"/>
</dbReference>
<dbReference type="AlphaFoldDB" id="A0A6J6GFM0"/>
<dbReference type="EMBL" id="CAEZSR010000288">
    <property type="protein sequence ID" value="CAB4597874.1"/>
    <property type="molecule type" value="Genomic_DNA"/>
</dbReference>
<dbReference type="InterPro" id="IPR003703">
    <property type="entry name" value="Acyl_CoA_thio"/>
</dbReference>
<keyword evidence="2" id="KW-0378">Hydrolase</keyword>
<dbReference type="CDD" id="cd03445">
    <property type="entry name" value="Thioesterase_II_repeat2"/>
    <property type="match status" value="1"/>
</dbReference>
<evidence type="ECO:0000256" key="2">
    <source>
        <dbReference type="ARBA" id="ARBA00022801"/>
    </source>
</evidence>
<evidence type="ECO:0000256" key="1">
    <source>
        <dbReference type="ARBA" id="ARBA00006538"/>
    </source>
</evidence>
<feature type="domain" description="Acyl-CoA thioesterase-like N-terminal HotDog" evidence="3">
    <location>
        <begin position="22"/>
        <end position="103"/>
    </location>
</feature>
<dbReference type="PANTHER" id="PTHR11066:SF34">
    <property type="entry name" value="ACYL-COENZYME A THIOESTERASE 8"/>
    <property type="match status" value="1"/>
</dbReference>
<dbReference type="Pfam" id="PF20789">
    <property type="entry name" value="4HBT_3C"/>
    <property type="match status" value="1"/>
</dbReference>
<evidence type="ECO:0000259" key="3">
    <source>
        <dbReference type="Pfam" id="PF13622"/>
    </source>
</evidence>
<evidence type="ECO:0000313" key="5">
    <source>
        <dbReference type="EMBL" id="CAB4597874.1"/>
    </source>
</evidence>
<dbReference type="PANTHER" id="PTHR11066">
    <property type="entry name" value="ACYL-COA THIOESTERASE"/>
    <property type="match status" value="1"/>
</dbReference>
<evidence type="ECO:0000259" key="4">
    <source>
        <dbReference type="Pfam" id="PF20789"/>
    </source>
</evidence>
<reference evidence="5" key="1">
    <citation type="submission" date="2020-05" db="EMBL/GenBank/DDBJ databases">
        <authorList>
            <person name="Chiriac C."/>
            <person name="Salcher M."/>
            <person name="Ghai R."/>
            <person name="Kavagutti S V."/>
        </authorList>
    </citation>
    <scope>NUCLEOTIDE SEQUENCE</scope>
</reference>
<gene>
    <name evidence="5" type="ORF">UFOPK1493_04117</name>
</gene>
<sequence length="256" mass="27846">MADRLALEPVPGEPDVFTSRHACERGHVFGGLLIAQSARAAQLTVDGDRAIHSLHASFLVAGRGGEHLRHEVERTRDGSSFGTRRVVVRQSRGPALVLTADFHDVEDGLEYELPAAPAPPPDELPVGRYASPWFESRDVPVAEGSLARRAWFRPVLPVPADPMLHLQCVAYLSDHGPTRAAREPHAALDADANRMSVSLDHSVWFHRPVDVNQWLLSELVPVATGRGRGLAIGTIRTADGTLVATLAQEVLLRSRT</sequence>
<dbReference type="InterPro" id="IPR049449">
    <property type="entry name" value="TesB_ACOT8-like_N"/>
</dbReference>
<protein>
    <submittedName>
        <fullName evidence="5">Unannotated protein</fullName>
    </submittedName>
</protein>
<dbReference type="InterPro" id="IPR042171">
    <property type="entry name" value="Acyl-CoA_hotdog"/>
</dbReference>
<dbReference type="GO" id="GO:0047617">
    <property type="term" value="F:fatty acyl-CoA hydrolase activity"/>
    <property type="evidence" value="ECO:0007669"/>
    <property type="project" value="InterPro"/>
</dbReference>
<dbReference type="Gene3D" id="2.40.160.210">
    <property type="entry name" value="Acyl-CoA thioesterase, double hotdog domain"/>
    <property type="match status" value="1"/>
</dbReference>